<evidence type="ECO:0000313" key="1">
    <source>
        <dbReference type="EMBL" id="UPK91015.1"/>
    </source>
</evidence>
<dbReference type="Proteomes" id="UP000830768">
    <property type="component" value="Chromosome 2"/>
</dbReference>
<evidence type="ECO:0000313" key="2">
    <source>
        <dbReference type="Proteomes" id="UP000830768"/>
    </source>
</evidence>
<proteinExistence type="predicted"/>
<organism evidence="1 2">
    <name type="scientific">Fusarium solani subsp. cucurbitae</name>
    <name type="common">Neocosmosporum cucurbitae</name>
    <dbReference type="NCBI Taxonomy" id="2747967"/>
    <lineage>
        <taxon>Eukaryota</taxon>
        <taxon>Fungi</taxon>
        <taxon>Dikarya</taxon>
        <taxon>Ascomycota</taxon>
        <taxon>Pezizomycotina</taxon>
        <taxon>Sordariomycetes</taxon>
        <taxon>Hypocreomycetidae</taxon>
        <taxon>Hypocreales</taxon>
        <taxon>Nectriaceae</taxon>
        <taxon>Fusarium</taxon>
        <taxon>Fusarium solani species complex</taxon>
    </lineage>
</organism>
<accession>A0ACD3YQ55</accession>
<sequence length="235" mass="27299">MANGIAEIDDGWNEVAGPGGRRARPRYRSAHPVPCSSSGAFDACWESMSESSWSEWSYGQDDPCCCDGDYAPTKTRQEGNNSAIGNQVNVFCGDNHQSCRQCRVDREPPCKCPDKDHTRPTAQKDKGRNKRIGTWQEERGVPPLEDVIYYLAKRRRHHDDEQRRIRDWLRVMGDLEGGDDGARVVGRERERRRYAYDRVERREPRRYEMSGGRRSIGEEEEHEGRRRKPRFRFGH</sequence>
<gene>
    <name evidence="1" type="ORF">LCI18_001950</name>
</gene>
<reference evidence="1" key="1">
    <citation type="submission" date="2021-11" db="EMBL/GenBank/DDBJ databases">
        <title>Fusarium solani-melongenae Genome sequencing and assembly.</title>
        <authorList>
            <person name="Xie S."/>
            <person name="Huang L."/>
            <person name="Zhang X."/>
        </authorList>
    </citation>
    <scope>NUCLEOTIDE SEQUENCE</scope>
    <source>
        <strain evidence="1">CRI 24-3</strain>
    </source>
</reference>
<protein>
    <submittedName>
        <fullName evidence="1">Uncharacterized protein</fullName>
    </submittedName>
</protein>
<dbReference type="EMBL" id="CP090031">
    <property type="protein sequence ID" value="UPK91015.1"/>
    <property type="molecule type" value="Genomic_DNA"/>
</dbReference>
<keyword evidence="2" id="KW-1185">Reference proteome</keyword>
<name>A0ACD3YQ55_FUSSC</name>